<evidence type="ECO:0000256" key="1">
    <source>
        <dbReference type="SAM" id="MobiDB-lite"/>
    </source>
</evidence>
<sequence>MPRIHLPVREKRTGVRRWRVVLLRGCVKSRVLWPIERLRPAPSPHTPRPVPEHFDDLDRKGAN</sequence>
<feature type="compositionally biased region" description="Basic and acidic residues" evidence="1">
    <location>
        <begin position="50"/>
        <end position="63"/>
    </location>
</feature>
<proteinExistence type="predicted"/>
<dbReference type="Proteomes" id="UP000799766">
    <property type="component" value="Unassembled WGS sequence"/>
</dbReference>
<evidence type="ECO:0000313" key="3">
    <source>
        <dbReference type="Proteomes" id="UP000799766"/>
    </source>
</evidence>
<dbReference type="EMBL" id="MU001692">
    <property type="protein sequence ID" value="KAF2454292.1"/>
    <property type="molecule type" value="Genomic_DNA"/>
</dbReference>
<gene>
    <name evidence="2" type="ORF">BDY21DRAFT_353565</name>
</gene>
<organism evidence="2 3">
    <name type="scientific">Lineolata rhizophorae</name>
    <dbReference type="NCBI Taxonomy" id="578093"/>
    <lineage>
        <taxon>Eukaryota</taxon>
        <taxon>Fungi</taxon>
        <taxon>Dikarya</taxon>
        <taxon>Ascomycota</taxon>
        <taxon>Pezizomycotina</taxon>
        <taxon>Dothideomycetes</taxon>
        <taxon>Dothideomycetes incertae sedis</taxon>
        <taxon>Lineolatales</taxon>
        <taxon>Lineolataceae</taxon>
        <taxon>Lineolata</taxon>
    </lineage>
</organism>
<dbReference type="AlphaFoldDB" id="A0A6A6NS94"/>
<evidence type="ECO:0000313" key="2">
    <source>
        <dbReference type="EMBL" id="KAF2454292.1"/>
    </source>
</evidence>
<protein>
    <submittedName>
        <fullName evidence="2">Uncharacterized protein</fullName>
    </submittedName>
</protein>
<name>A0A6A6NS94_9PEZI</name>
<accession>A0A6A6NS94</accession>
<keyword evidence="3" id="KW-1185">Reference proteome</keyword>
<feature type="region of interest" description="Disordered" evidence="1">
    <location>
        <begin position="38"/>
        <end position="63"/>
    </location>
</feature>
<reference evidence="2" key="1">
    <citation type="journal article" date="2020" name="Stud. Mycol.">
        <title>101 Dothideomycetes genomes: a test case for predicting lifestyles and emergence of pathogens.</title>
        <authorList>
            <person name="Haridas S."/>
            <person name="Albert R."/>
            <person name="Binder M."/>
            <person name="Bloem J."/>
            <person name="Labutti K."/>
            <person name="Salamov A."/>
            <person name="Andreopoulos B."/>
            <person name="Baker S."/>
            <person name="Barry K."/>
            <person name="Bills G."/>
            <person name="Bluhm B."/>
            <person name="Cannon C."/>
            <person name="Castanera R."/>
            <person name="Culley D."/>
            <person name="Daum C."/>
            <person name="Ezra D."/>
            <person name="Gonzalez J."/>
            <person name="Henrissat B."/>
            <person name="Kuo A."/>
            <person name="Liang C."/>
            <person name="Lipzen A."/>
            <person name="Lutzoni F."/>
            <person name="Magnuson J."/>
            <person name="Mondo S."/>
            <person name="Nolan M."/>
            <person name="Ohm R."/>
            <person name="Pangilinan J."/>
            <person name="Park H.-J."/>
            <person name="Ramirez L."/>
            <person name="Alfaro M."/>
            <person name="Sun H."/>
            <person name="Tritt A."/>
            <person name="Yoshinaga Y."/>
            <person name="Zwiers L.-H."/>
            <person name="Turgeon B."/>
            <person name="Goodwin S."/>
            <person name="Spatafora J."/>
            <person name="Crous P."/>
            <person name="Grigoriev I."/>
        </authorList>
    </citation>
    <scope>NUCLEOTIDE SEQUENCE</scope>
    <source>
        <strain evidence="2">ATCC 16933</strain>
    </source>
</reference>